<keyword evidence="2" id="KW-1185">Reference proteome</keyword>
<name>A0A428NZ61_9HYPO</name>
<comment type="caution">
    <text evidence="1">The sequence shown here is derived from an EMBL/GenBank/DDBJ whole genome shotgun (WGS) entry which is preliminary data.</text>
</comment>
<evidence type="ECO:0000313" key="2">
    <source>
        <dbReference type="Proteomes" id="UP000288168"/>
    </source>
</evidence>
<organism evidence="1 2">
    <name type="scientific">Fusarium duplospermum</name>
    <dbReference type="NCBI Taxonomy" id="1325734"/>
    <lineage>
        <taxon>Eukaryota</taxon>
        <taxon>Fungi</taxon>
        <taxon>Dikarya</taxon>
        <taxon>Ascomycota</taxon>
        <taxon>Pezizomycotina</taxon>
        <taxon>Sordariomycetes</taxon>
        <taxon>Hypocreomycetidae</taxon>
        <taxon>Hypocreales</taxon>
        <taxon>Nectriaceae</taxon>
        <taxon>Fusarium</taxon>
        <taxon>Fusarium solani species complex</taxon>
    </lineage>
</organism>
<dbReference type="Proteomes" id="UP000288168">
    <property type="component" value="Unassembled WGS sequence"/>
</dbReference>
<accession>A0A428NZ61</accession>
<reference evidence="1 2" key="1">
    <citation type="submission" date="2017-06" db="EMBL/GenBank/DDBJ databases">
        <title>Comparative genomic analysis of Ambrosia Fusariam Clade fungi.</title>
        <authorList>
            <person name="Stajich J.E."/>
            <person name="Carrillo J."/>
            <person name="Kijimoto T."/>
            <person name="Eskalen A."/>
            <person name="O'Donnell K."/>
            <person name="Kasson M."/>
        </authorList>
    </citation>
    <scope>NUCLEOTIDE SEQUENCE [LARGE SCALE GENOMIC DNA]</scope>
    <source>
        <strain evidence="1 2">NRRL62584</strain>
    </source>
</reference>
<sequence>MGSSNSRTIYVFGLFWFTRSARPHLEETNMFRSLSREQTYQDNVDARWQENYSAVPSLDF</sequence>
<proteinExistence type="predicted"/>
<gene>
    <name evidence="1" type="ORF">CEP54_014013</name>
</gene>
<dbReference type="AlphaFoldDB" id="A0A428NZ61"/>
<protein>
    <submittedName>
        <fullName evidence="1">Uncharacterized protein</fullName>
    </submittedName>
</protein>
<dbReference type="EMBL" id="NKCI01000247">
    <property type="protein sequence ID" value="RSL46042.1"/>
    <property type="molecule type" value="Genomic_DNA"/>
</dbReference>
<evidence type="ECO:0000313" key="1">
    <source>
        <dbReference type="EMBL" id="RSL46042.1"/>
    </source>
</evidence>